<organism evidence="2 3">
    <name type="scientific">Aduncisulcus paluster</name>
    <dbReference type="NCBI Taxonomy" id="2918883"/>
    <lineage>
        <taxon>Eukaryota</taxon>
        <taxon>Metamonada</taxon>
        <taxon>Carpediemonas-like organisms</taxon>
        <taxon>Aduncisulcus</taxon>
    </lineage>
</organism>
<dbReference type="Proteomes" id="UP001057375">
    <property type="component" value="Unassembled WGS sequence"/>
</dbReference>
<evidence type="ECO:0000313" key="3">
    <source>
        <dbReference type="Proteomes" id="UP001057375"/>
    </source>
</evidence>
<comment type="caution">
    <text evidence="2">The sequence shown here is derived from an EMBL/GenBank/DDBJ whole genome shotgun (WGS) entry which is preliminary data.</text>
</comment>
<feature type="compositionally biased region" description="Basic residues" evidence="1">
    <location>
        <begin position="1"/>
        <end position="12"/>
    </location>
</feature>
<reference evidence="2" key="1">
    <citation type="submission" date="2022-03" db="EMBL/GenBank/DDBJ databases">
        <title>Draft genome sequence of Aduncisulcus paluster, a free-living microaerophilic Fornicata.</title>
        <authorList>
            <person name="Yuyama I."/>
            <person name="Kume K."/>
            <person name="Tamura T."/>
            <person name="Inagaki Y."/>
            <person name="Hashimoto T."/>
        </authorList>
    </citation>
    <scope>NUCLEOTIDE SEQUENCE</scope>
    <source>
        <strain evidence="2">NY0171</strain>
    </source>
</reference>
<name>A0ABQ5KYH8_9EUKA</name>
<evidence type="ECO:0000256" key="1">
    <source>
        <dbReference type="SAM" id="MobiDB-lite"/>
    </source>
</evidence>
<dbReference type="EMBL" id="BQXS01004697">
    <property type="protein sequence ID" value="GKT37490.1"/>
    <property type="molecule type" value="Genomic_DNA"/>
</dbReference>
<keyword evidence="3" id="KW-1185">Reference proteome</keyword>
<protein>
    <submittedName>
        <fullName evidence="2">Uncharacterized protein</fullName>
    </submittedName>
</protein>
<evidence type="ECO:0000313" key="2">
    <source>
        <dbReference type="EMBL" id="GKT37490.1"/>
    </source>
</evidence>
<accession>A0ABQ5KYH8</accession>
<proteinExistence type="predicted"/>
<feature type="region of interest" description="Disordered" evidence="1">
    <location>
        <begin position="1"/>
        <end position="21"/>
    </location>
</feature>
<sequence>MIRLNSKRKQPMKRMNYTAPSATQEAVKKLRKFYEKHLGTELSTSLIIRRAVEVLSDHVGGLT</sequence>
<gene>
    <name evidence="2" type="ORF">ADUPG1_003428</name>
</gene>
<feature type="non-terminal residue" evidence="2">
    <location>
        <position position="63"/>
    </location>
</feature>